<dbReference type="InterPro" id="IPR036866">
    <property type="entry name" value="RibonucZ/Hydroxyglut_hydro"/>
</dbReference>
<dbReference type="Pfam" id="PF00258">
    <property type="entry name" value="Flavodoxin_1"/>
    <property type="match status" value="1"/>
</dbReference>
<dbReference type="InterPro" id="IPR001279">
    <property type="entry name" value="Metallo-B-lactamas"/>
</dbReference>
<dbReference type="PROSITE" id="PS00201">
    <property type="entry name" value="FLAVODOXIN"/>
    <property type="match status" value="1"/>
</dbReference>
<evidence type="ECO:0000259" key="3">
    <source>
        <dbReference type="PROSITE" id="PS50902"/>
    </source>
</evidence>
<feature type="domain" description="Flavodoxin-like" evidence="3">
    <location>
        <begin position="253"/>
        <end position="392"/>
    </location>
</feature>
<dbReference type="eggNOG" id="COG0426">
    <property type="taxonomic scope" value="Bacteria"/>
</dbReference>
<evidence type="ECO:0000313" key="4">
    <source>
        <dbReference type="EMBL" id="GAK36393.1"/>
    </source>
</evidence>
<dbReference type="Gene3D" id="3.40.50.360">
    <property type="match status" value="1"/>
</dbReference>
<keyword evidence="5" id="KW-1185">Reference proteome</keyword>
<dbReference type="SMART" id="SM00849">
    <property type="entry name" value="Lactamase_B"/>
    <property type="match status" value="1"/>
</dbReference>
<protein>
    <submittedName>
        <fullName evidence="4">Flavoprotein</fullName>
    </submittedName>
</protein>
<dbReference type="OrthoDB" id="9807946at2"/>
<organism evidence="4 5">
    <name type="scientific">Bacteroides graminisolvens DSM 19988 = JCM 15093</name>
    <dbReference type="NCBI Taxonomy" id="1121097"/>
    <lineage>
        <taxon>Bacteria</taxon>
        <taxon>Pseudomonadati</taxon>
        <taxon>Bacteroidota</taxon>
        <taxon>Bacteroidia</taxon>
        <taxon>Bacteroidales</taxon>
        <taxon>Bacteroidaceae</taxon>
        <taxon>Bacteroides</taxon>
    </lineage>
</organism>
<dbReference type="EMBL" id="BAJS01000006">
    <property type="protein sequence ID" value="GAK36393.1"/>
    <property type="molecule type" value="Genomic_DNA"/>
</dbReference>
<dbReference type="PIRSF" id="PIRSF005243">
    <property type="entry name" value="ROO"/>
    <property type="match status" value="1"/>
</dbReference>
<dbReference type="PANTHER" id="PTHR43717:SF1">
    <property type="entry name" value="ANAEROBIC NITRIC OXIDE REDUCTASE FLAVORUBREDOXIN"/>
    <property type="match status" value="1"/>
</dbReference>
<dbReference type="GO" id="GO:0009055">
    <property type="term" value="F:electron transfer activity"/>
    <property type="evidence" value="ECO:0007669"/>
    <property type="project" value="InterPro"/>
</dbReference>
<dbReference type="RefSeq" id="WP_024996326.1">
    <property type="nucleotide sequence ID" value="NZ_ATZI01000001.1"/>
</dbReference>
<dbReference type="Gene3D" id="3.60.15.10">
    <property type="entry name" value="Ribonuclease Z/Hydroxyacylglutathione hydrolase-like"/>
    <property type="match status" value="1"/>
</dbReference>
<reference evidence="4 5" key="1">
    <citation type="journal article" date="2015" name="Microbes Environ.">
        <title>Distribution and evolution of nitrogen fixation genes in the phylum bacteroidetes.</title>
        <authorList>
            <person name="Inoue J."/>
            <person name="Oshima K."/>
            <person name="Suda W."/>
            <person name="Sakamoto M."/>
            <person name="Iino T."/>
            <person name="Noda S."/>
            <person name="Hongoh Y."/>
            <person name="Hattori M."/>
            <person name="Ohkuma M."/>
        </authorList>
    </citation>
    <scope>NUCLEOTIDE SEQUENCE [LARGE SCALE GENOMIC DNA]</scope>
    <source>
        <strain evidence="4 5">JCM 15093</strain>
    </source>
</reference>
<dbReference type="AlphaFoldDB" id="A0A069D0H4"/>
<evidence type="ECO:0000256" key="2">
    <source>
        <dbReference type="ARBA" id="ARBA00007121"/>
    </source>
</evidence>
<dbReference type="Pfam" id="PF19583">
    <property type="entry name" value="ODP"/>
    <property type="match status" value="1"/>
</dbReference>
<dbReference type="InterPro" id="IPR008254">
    <property type="entry name" value="Flavodoxin/NO_synth"/>
</dbReference>
<dbReference type="SUPFAM" id="SSF56281">
    <property type="entry name" value="Metallo-hydrolase/oxidoreductase"/>
    <property type="match status" value="1"/>
</dbReference>
<comment type="caution">
    <text evidence="4">The sequence shown here is derived from an EMBL/GenBank/DDBJ whole genome shotgun (WGS) entry which is preliminary data.</text>
</comment>
<dbReference type="PANTHER" id="PTHR43717">
    <property type="entry name" value="ANAEROBIC NITRIC OXIDE REDUCTASE FLAVORUBREDOXIN"/>
    <property type="match status" value="1"/>
</dbReference>
<proteinExistence type="inferred from homology"/>
<sequence>MKQKTIIRGKVHYVGVNDRTKHLFEGLWPLPYGVSYNSYLIDDGKVALIDTVDICYFEVFLHKIKAVIGDRPVDYLIINHMEPDHSGSISLIKKYYPNITIVGNKQTFGMVEGFYNISPDHQLLIKNGDSLDLGYHKLRFYLTPMVHWPETMMTFDETEGLLFSGDGFGAFGTLDGGFIDSNMNVEIFWDEMRRYYANIVGKYGSAVQKALEKLAPLPIKAICSTHGPVWIDQIEKVIGIYDKLSRYEGEEGVVIVYGTMYGNTEQMAEAIALELSAQGIKNIILHNANKRHHSYIIADIFRYKGLIIGSTTYCNHLFPEIDSLISKILTRDMKDRYLGYFGSFCWSSAAVKRLAEFAEKSKFEIVGDPVDMKMAIDDNIYEQCEKLGRAMADRLKKDR</sequence>
<dbReference type="SUPFAM" id="SSF52218">
    <property type="entry name" value="Flavoproteins"/>
    <property type="match status" value="1"/>
</dbReference>
<comment type="similarity">
    <text evidence="2">In the N-terminal section; belongs to the zinc metallo-hydrolase group 3 family.</text>
</comment>
<name>A0A069D0H4_9BACE</name>
<dbReference type="InterPro" id="IPR029039">
    <property type="entry name" value="Flavoprotein-like_sf"/>
</dbReference>
<accession>A0A069D0H4</accession>
<dbReference type="GO" id="GO:0016491">
    <property type="term" value="F:oxidoreductase activity"/>
    <property type="evidence" value="ECO:0007669"/>
    <property type="project" value="InterPro"/>
</dbReference>
<dbReference type="GO" id="GO:0046872">
    <property type="term" value="F:metal ion binding"/>
    <property type="evidence" value="ECO:0007669"/>
    <property type="project" value="InterPro"/>
</dbReference>
<evidence type="ECO:0000256" key="1">
    <source>
        <dbReference type="ARBA" id="ARBA00001917"/>
    </source>
</evidence>
<dbReference type="CDD" id="cd07709">
    <property type="entry name" value="flavodiiron_proteins_MBL-fold"/>
    <property type="match status" value="1"/>
</dbReference>
<dbReference type="GO" id="GO:0010181">
    <property type="term" value="F:FMN binding"/>
    <property type="evidence" value="ECO:0007669"/>
    <property type="project" value="InterPro"/>
</dbReference>
<dbReference type="STRING" id="1121097.GCA_000428125_00716"/>
<dbReference type="InterPro" id="IPR045761">
    <property type="entry name" value="ODP_dom"/>
</dbReference>
<gene>
    <name evidence="4" type="ORF">JCM15093_1552</name>
</gene>
<dbReference type="InterPro" id="IPR016440">
    <property type="entry name" value="Rubredoxin-O_OxRdtase"/>
</dbReference>
<dbReference type="Proteomes" id="UP000027601">
    <property type="component" value="Unassembled WGS sequence"/>
</dbReference>
<evidence type="ECO:0000313" key="5">
    <source>
        <dbReference type="Proteomes" id="UP000027601"/>
    </source>
</evidence>
<dbReference type="InterPro" id="IPR001226">
    <property type="entry name" value="Flavodoxin_CS"/>
</dbReference>
<dbReference type="PROSITE" id="PS50902">
    <property type="entry name" value="FLAVODOXIN_LIKE"/>
    <property type="match status" value="1"/>
</dbReference>
<comment type="cofactor">
    <cofactor evidence="1">
        <name>FMN</name>
        <dbReference type="ChEBI" id="CHEBI:58210"/>
    </cofactor>
</comment>